<dbReference type="GO" id="GO:0008061">
    <property type="term" value="F:chitin binding"/>
    <property type="evidence" value="ECO:0007669"/>
    <property type="project" value="InterPro"/>
</dbReference>
<dbReference type="InterPro" id="IPR036508">
    <property type="entry name" value="Chitin-bd_dom_sf"/>
</dbReference>
<dbReference type="InterPro" id="IPR002557">
    <property type="entry name" value="Chitin-bd_dom"/>
</dbReference>
<feature type="compositionally biased region" description="Basic and acidic residues" evidence="1">
    <location>
        <begin position="328"/>
        <end position="342"/>
    </location>
</feature>
<dbReference type="EMBL" id="RQTK01000198">
    <property type="protein sequence ID" value="RUS84666.1"/>
    <property type="molecule type" value="Genomic_DNA"/>
</dbReference>
<accession>A0A433TT32</accession>
<dbReference type="Proteomes" id="UP000271974">
    <property type="component" value="Unassembled WGS sequence"/>
</dbReference>
<comment type="caution">
    <text evidence="3">The sequence shown here is derived from an EMBL/GenBank/DDBJ whole genome shotgun (WGS) entry which is preliminary data.</text>
</comment>
<feature type="region of interest" description="Disordered" evidence="1">
    <location>
        <begin position="808"/>
        <end position="835"/>
    </location>
</feature>
<organism evidence="3 4">
    <name type="scientific">Elysia chlorotica</name>
    <name type="common">Eastern emerald elysia</name>
    <name type="synonym">Sea slug</name>
    <dbReference type="NCBI Taxonomy" id="188477"/>
    <lineage>
        <taxon>Eukaryota</taxon>
        <taxon>Metazoa</taxon>
        <taxon>Spiralia</taxon>
        <taxon>Lophotrochozoa</taxon>
        <taxon>Mollusca</taxon>
        <taxon>Gastropoda</taxon>
        <taxon>Heterobranchia</taxon>
        <taxon>Euthyneura</taxon>
        <taxon>Panpulmonata</taxon>
        <taxon>Sacoglossa</taxon>
        <taxon>Placobranchoidea</taxon>
        <taxon>Plakobranchidae</taxon>
        <taxon>Elysia</taxon>
    </lineage>
</organism>
<sequence>MSFSGNLTQFSTSAFQSETQPVTPVPTQSVNNTRSFSAAFNEPSKYPFIFLNESLEIHPFISTANRSSLKISSVDYLTTPNQAKIFEYSTPSSISLAKVFVDISNISQSNNSYPFGNISNSTERNASLSIEQKPYQSLHAQKVRSKHVHPESVDFIQTIKAPEWSYESLKSSGSIGDANLTSDSKEPSTKVDTIAYNNQRSGSKWVKKLARDASVQANDWGFKYDHLDHNMTSRQTNHNEGSTIDLVGDNEISQNMSNDADLTLNNHQAINSEFIHEKNNKILLQNGKIVHHKRGSREQHLQNKRSNHFTHNNLNDYNNSGKTGNEQTEQKENSMIESEQHQRNSSTQHVQDKKDREISHNNHYYNTSEGDNKQKENSTQKGEITQNPSSKTVMYFIHAVFNPLLPPTLRPLSNFNTRSQRKPNLNQVREYTPVSYPDFREQLSNVPILNSLLSSNPLERSQAALQTQENLRSFDYMDKHNTASHATSDSSNFWSNQALDFMNSEASGLKANKGYWPGAKPKLTNDNMILSEMPFVTDESELENKPEGNLPGDRSYITMLADRDPINVWPLWRARPWSTKVVNKDPRRTVFTDPSSGFVMDNSLVRETPNFMLTSIDSAKHRLPLNGELGHLPWWRAIFQRGRSLDQPMSNPVWPSKISEDDSLNKENRDLYKYWIALSKKGIHGQRLGGNRNVPSQRLNDVLFSRAANDVTVSGDFTYPRGPFNGDMPASRVDSLKQSDSGFGKNLQTLASPNYNSIVERDSPKLRKSFLNKERHVLEKPVLGDRRRGLSSTSLRRDVIPVDLTNQEIGTNPNAQMESPSYESTKSLVPSNQNHRRQYTSPQKWLISSRLRPEVMDVRPGREYFLLARLQERKDPYPIRTTLSSPSRQAPGSASQDFRCPRLFGYYPDPADCQSFFACSWGVAYRVTCPQDSLFNERKAVCDWAINVTCPDQYAQSGDISV</sequence>
<feature type="region of interest" description="Disordered" evidence="1">
    <location>
        <begin position="291"/>
        <end position="387"/>
    </location>
</feature>
<dbReference type="GO" id="GO:0005576">
    <property type="term" value="C:extracellular region"/>
    <property type="evidence" value="ECO:0007669"/>
    <property type="project" value="InterPro"/>
</dbReference>
<feature type="compositionally biased region" description="Basic and acidic residues" evidence="1">
    <location>
        <begin position="350"/>
        <end position="360"/>
    </location>
</feature>
<dbReference type="SMART" id="SM00494">
    <property type="entry name" value="ChtBD2"/>
    <property type="match status" value="1"/>
</dbReference>
<gene>
    <name evidence="3" type="ORF">EGW08_007586</name>
</gene>
<evidence type="ECO:0000259" key="2">
    <source>
        <dbReference type="PROSITE" id="PS50940"/>
    </source>
</evidence>
<evidence type="ECO:0000313" key="4">
    <source>
        <dbReference type="Proteomes" id="UP000271974"/>
    </source>
</evidence>
<evidence type="ECO:0000256" key="1">
    <source>
        <dbReference type="SAM" id="MobiDB-lite"/>
    </source>
</evidence>
<feature type="domain" description="Chitin-binding type-2" evidence="2">
    <location>
        <begin position="897"/>
        <end position="952"/>
    </location>
</feature>
<feature type="compositionally biased region" description="Polar residues" evidence="1">
    <location>
        <begin position="309"/>
        <end position="327"/>
    </location>
</feature>
<proteinExistence type="predicted"/>
<evidence type="ECO:0000313" key="3">
    <source>
        <dbReference type="EMBL" id="RUS84666.1"/>
    </source>
</evidence>
<dbReference type="Gene3D" id="2.170.140.10">
    <property type="entry name" value="Chitin binding domain"/>
    <property type="match status" value="1"/>
</dbReference>
<dbReference type="Pfam" id="PF01607">
    <property type="entry name" value="CBM_14"/>
    <property type="match status" value="1"/>
</dbReference>
<dbReference type="OrthoDB" id="6162715at2759"/>
<dbReference type="AlphaFoldDB" id="A0A433TT32"/>
<keyword evidence="4" id="KW-1185">Reference proteome</keyword>
<name>A0A433TT32_ELYCH</name>
<dbReference type="SUPFAM" id="SSF57625">
    <property type="entry name" value="Invertebrate chitin-binding proteins"/>
    <property type="match status" value="1"/>
</dbReference>
<dbReference type="PROSITE" id="PS50940">
    <property type="entry name" value="CHIT_BIND_II"/>
    <property type="match status" value="1"/>
</dbReference>
<reference evidence="3 4" key="1">
    <citation type="submission" date="2019-01" db="EMBL/GenBank/DDBJ databases">
        <title>A draft genome assembly of the solar-powered sea slug Elysia chlorotica.</title>
        <authorList>
            <person name="Cai H."/>
            <person name="Li Q."/>
            <person name="Fang X."/>
            <person name="Li J."/>
            <person name="Curtis N.E."/>
            <person name="Altenburger A."/>
            <person name="Shibata T."/>
            <person name="Feng M."/>
            <person name="Maeda T."/>
            <person name="Schwartz J.A."/>
            <person name="Shigenobu S."/>
            <person name="Lundholm N."/>
            <person name="Nishiyama T."/>
            <person name="Yang H."/>
            <person name="Hasebe M."/>
            <person name="Li S."/>
            <person name="Pierce S.K."/>
            <person name="Wang J."/>
        </authorList>
    </citation>
    <scope>NUCLEOTIDE SEQUENCE [LARGE SCALE GENOMIC DNA]</scope>
    <source>
        <strain evidence="3">EC2010</strain>
        <tissue evidence="3">Whole organism of an adult</tissue>
    </source>
</reference>
<protein>
    <recommendedName>
        <fullName evidence="2">Chitin-binding type-2 domain-containing protein</fullName>
    </recommendedName>
</protein>